<name>A0A2D0MXT9_FLAN2</name>
<dbReference type="Pfam" id="PF07980">
    <property type="entry name" value="SusD_RagB"/>
    <property type="match status" value="1"/>
</dbReference>
<feature type="domain" description="RagB/SusD" evidence="6">
    <location>
        <begin position="294"/>
        <end position="549"/>
    </location>
</feature>
<gene>
    <name evidence="8" type="ORF">CRP01_38925</name>
</gene>
<evidence type="ECO:0000313" key="8">
    <source>
        <dbReference type="EMBL" id="PHN01055.1"/>
    </source>
</evidence>
<comment type="subcellular location">
    <subcellularLocation>
        <location evidence="1">Cell outer membrane</location>
    </subcellularLocation>
</comment>
<evidence type="ECO:0000313" key="9">
    <source>
        <dbReference type="Proteomes" id="UP000223913"/>
    </source>
</evidence>
<keyword evidence="9" id="KW-1185">Reference proteome</keyword>
<protein>
    <submittedName>
        <fullName evidence="8">RagB/SusD family nutrient uptake outer membrane protein</fullName>
    </submittedName>
</protein>
<evidence type="ECO:0000256" key="5">
    <source>
        <dbReference type="ARBA" id="ARBA00023237"/>
    </source>
</evidence>
<comment type="similarity">
    <text evidence="2">Belongs to the SusD family.</text>
</comment>
<dbReference type="SUPFAM" id="SSF48452">
    <property type="entry name" value="TPR-like"/>
    <property type="match status" value="1"/>
</dbReference>
<keyword evidence="3" id="KW-0732">Signal</keyword>
<keyword evidence="4" id="KW-0472">Membrane</keyword>
<dbReference type="Pfam" id="PF14322">
    <property type="entry name" value="SusD-like_3"/>
    <property type="match status" value="1"/>
</dbReference>
<keyword evidence="5" id="KW-0998">Cell outer membrane</keyword>
<evidence type="ECO:0000256" key="3">
    <source>
        <dbReference type="ARBA" id="ARBA00022729"/>
    </source>
</evidence>
<dbReference type="RefSeq" id="WP_099155514.1">
    <property type="nucleotide sequence ID" value="NZ_PDUD01000064.1"/>
</dbReference>
<dbReference type="InterPro" id="IPR011990">
    <property type="entry name" value="TPR-like_helical_dom_sf"/>
</dbReference>
<accession>A0A2D0MXT9</accession>
<comment type="caution">
    <text evidence="8">The sequence shown here is derived from an EMBL/GenBank/DDBJ whole genome shotgun (WGS) entry which is preliminary data.</text>
</comment>
<evidence type="ECO:0000256" key="1">
    <source>
        <dbReference type="ARBA" id="ARBA00004442"/>
    </source>
</evidence>
<dbReference type="AlphaFoldDB" id="A0A2D0MXT9"/>
<evidence type="ECO:0000259" key="7">
    <source>
        <dbReference type="Pfam" id="PF14322"/>
    </source>
</evidence>
<dbReference type="InterPro" id="IPR012944">
    <property type="entry name" value="SusD_RagB_dom"/>
</dbReference>
<dbReference type="InterPro" id="IPR033985">
    <property type="entry name" value="SusD-like_N"/>
</dbReference>
<evidence type="ECO:0000259" key="6">
    <source>
        <dbReference type="Pfam" id="PF07980"/>
    </source>
</evidence>
<dbReference type="GO" id="GO:0009279">
    <property type="term" value="C:cell outer membrane"/>
    <property type="evidence" value="ECO:0007669"/>
    <property type="project" value="UniProtKB-SubCell"/>
</dbReference>
<dbReference type="EMBL" id="PDUD01000064">
    <property type="protein sequence ID" value="PHN01055.1"/>
    <property type="molecule type" value="Genomic_DNA"/>
</dbReference>
<organism evidence="8 9">
    <name type="scientific">Flavilitoribacter nigricans (strain ATCC 23147 / DSM 23189 / NBRC 102662 / NCIMB 1420 / SS-2)</name>
    <name type="common">Lewinella nigricans</name>
    <dbReference type="NCBI Taxonomy" id="1122177"/>
    <lineage>
        <taxon>Bacteria</taxon>
        <taxon>Pseudomonadati</taxon>
        <taxon>Bacteroidota</taxon>
        <taxon>Saprospiria</taxon>
        <taxon>Saprospirales</taxon>
        <taxon>Lewinellaceae</taxon>
        <taxon>Flavilitoribacter</taxon>
    </lineage>
</organism>
<dbReference type="PROSITE" id="PS51257">
    <property type="entry name" value="PROKAR_LIPOPROTEIN"/>
    <property type="match status" value="1"/>
</dbReference>
<reference evidence="8 9" key="1">
    <citation type="submission" date="2017-10" db="EMBL/GenBank/DDBJ databases">
        <title>The draft genome sequence of Lewinella nigricans NBRC 102662.</title>
        <authorList>
            <person name="Wang K."/>
        </authorList>
    </citation>
    <scope>NUCLEOTIDE SEQUENCE [LARGE SCALE GENOMIC DNA]</scope>
    <source>
        <strain evidence="8 9">NBRC 102662</strain>
    </source>
</reference>
<feature type="domain" description="SusD-like N-terminal" evidence="7">
    <location>
        <begin position="99"/>
        <end position="224"/>
    </location>
</feature>
<dbReference type="OrthoDB" id="906516at2"/>
<dbReference type="Gene3D" id="1.25.40.390">
    <property type="match status" value="1"/>
</dbReference>
<sequence length="549" mass="62044">MKNRIQFFYAMCLAVPVFLFSSCEKILEEEPLSLATASGHYVDLSGLEDGLKACYTPLRSFYGDQGGLFYTVTGTDIYTNGFGGDKNFPAINNYSINFNSTAPFLQDIWNPFYIGINQCNTIAGRAPEVRGVSDAEIARITGEARFLRALYYFHLVQQFGDVHFTLEETVGVETEATRTPVASIYDQGIIPDLEYAIANLPVDAKDYGRANKGAAEALMARVQLVQQNYAEAQRYAENVINNYSYKLVKPFGDLWLIDNDVNEEIIWSVQYTDNPLTNGPGNSAHLYFVFDYTKNPAMTRDLENGRPFQRFMPTNYFLNMWDPEIDARWEGSFKTLWIANRSGTINDQTVSPGDTAIFIAIKPVDDQIQATVPYWYIDYNDEDVANQSEFFEIGGNNRRNFPVLKKYLDPLRSAINATDGRRDFPVIRLGEMYLIAAEAAFQQGETAVAAAHMNVLRERAAIAGKEAEMMVSAEELSLDFILDERAKELAGEMHRWYDLKRTGKLLDRVRAHNSDASPNIKEMHLVRPIPQTQIDRVSNPGDFPQNPGY</sequence>
<evidence type="ECO:0000256" key="4">
    <source>
        <dbReference type="ARBA" id="ARBA00023136"/>
    </source>
</evidence>
<evidence type="ECO:0000256" key="2">
    <source>
        <dbReference type="ARBA" id="ARBA00006275"/>
    </source>
</evidence>
<dbReference type="CDD" id="cd08977">
    <property type="entry name" value="SusD"/>
    <property type="match status" value="1"/>
</dbReference>
<proteinExistence type="inferred from homology"/>
<dbReference type="Proteomes" id="UP000223913">
    <property type="component" value="Unassembled WGS sequence"/>
</dbReference>